<comment type="similarity">
    <text evidence="1">Belongs to the disease resistance NB-LRR family.</text>
</comment>
<dbReference type="InterPro" id="IPR042197">
    <property type="entry name" value="Apaf_helical"/>
</dbReference>
<dbReference type="GO" id="GO:0006952">
    <property type="term" value="P:defense response"/>
    <property type="evidence" value="ECO:0007669"/>
    <property type="project" value="UniProtKB-KW"/>
</dbReference>
<dbReference type="Pfam" id="PF00931">
    <property type="entry name" value="NB-ARC"/>
    <property type="match status" value="1"/>
</dbReference>
<protein>
    <submittedName>
        <fullName evidence="8">Disease resistance protein</fullName>
    </submittedName>
</protein>
<keyword evidence="6" id="KW-0175">Coiled coil</keyword>
<dbReference type="Gramene" id="OMO98825">
    <property type="protein sequence ID" value="OMO98825"/>
    <property type="gene ID" value="CCACVL1_04045"/>
</dbReference>
<dbReference type="InterPro" id="IPR002182">
    <property type="entry name" value="NB-ARC"/>
</dbReference>
<evidence type="ECO:0000256" key="1">
    <source>
        <dbReference type="ARBA" id="ARBA00008894"/>
    </source>
</evidence>
<dbReference type="InterPro" id="IPR032675">
    <property type="entry name" value="LRR_dom_sf"/>
</dbReference>
<evidence type="ECO:0000313" key="9">
    <source>
        <dbReference type="Proteomes" id="UP000188268"/>
    </source>
</evidence>
<proteinExistence type="inferred from homology"/>
<keyword evidence="3" id="KW-0547">Nucleotide-binding</keyword>
<keyword evidence="4" id="KW-0611">Plant defense</keyword>
<keyword evidence="9" id="KW-1185">Reference proteome</keyword>
<dbReference type="EMBL" id="AWWV01006993">
    <property type="protein sequence ID" value="OMO98825.1"/>
    <property type="molecule type" value="Genomic_DNA"/>
</dbReference>
<comment type="caution">
    <text evidence="8">The sequence shown here is derived from an EMBL/GenBank/DDBJ whole genome shotgun (WGS) entry which is preliminary data.</text>
</comment>
<dbReference type="InterPro" id="IPR003593">
    <property type="entry name" value="AAA+_ATPase"/>
</dbReference>
<dbReference type="OrthoDB" id="1001205at2759"/>
<reference evidence="8 9" key="1">
    <citation type="submission" date="2013-09" db="EMBL/GenBank/DDBJ databases">
        <title>Corchorus capsularis genome sequencing.</title>
        <authorList>
            <person name="Alam M."/>
            <person name="Haque M.S."/>
            <person name="Islam M.S."/>
            <person name="Emdad E.M."/>
            <person name="Islam M.M."/>
            <person name="Ahmed B."/>
            <person name="Halim A."/>
            <person name="Hossen Q.M.M."/>
            <person name="Hossain M.Z."/>
            <person name="Ahmed R."/>
            <person name="Khan M.M."/>
            <person name="Islam R."/>
            <person name="Rashid M.M."/>
            <person name="Khan S.A."/>
            <person name="Rahman M.S."/>
            <person name="Alam M."/>
        </authorList>
    </citation>
    <scope>NUCLEOTIDE SEQUENCE [LARGE SCALE GENOMIC DNA]</scope>
    <source>
        <strain evidence="9">cv. CVL-1</strain>
        <tissue evidence="8">Whole seedling</tissue>
    </source>
</reference>
<keyword evidence="5" id="KW-0067">ATP-binding</keyword>
<organism evidence="8 9">
    <name type="scientific">Corchorus capsularis</name>
    <name type="common">Jute</name>
    <dbReference type="NCBI Taxonomy" id="210143"/>
    <lineage>
        <taxon>Eukaryota</taxon>
        <taxon>Viridiplantae</taxon>
        <taxon>Streptophyta</taxon>
        <taxon>Embryophyta</taxon>
        <taxon>Tracheophyta</taxon>
        <taxon>Spermatophyta</taxon>
        <taxon>Magnoliopsida</taxon>
        <taxon>eudicotyledons</taxon>
        <taxon>Gunneridae</taxon>
        <taxon>Pentapetalae</taxon>
        <taxon>rosids</taxon>
        <taxon>malvids</taxon>
        <taxon>Malvales</taxon>
        <taxon>Malvaceae</taxon>
        <taxon>Grewioideae</taxon>
        <taxon>Apeibeae</taxon>
        <taxon>Corchorus</taxon>
    </lineage>
</organism>
<feature type="domain" description="AAA+ ATPase" evidence="7">
    <location>
        <begin position="176"/>
        <end position="349"/>
    </location>
</feature>
<dbReference type="PANTHER" id="PTHR33463">
    <property type="entry name" value="NB-ARC DOMAIN-CONTAINING PROTEIN-RELATED"/>
    <property type="match status" value="1"/>
</dbReference>
<dbReference type="AlphaFoldDB" id="A0A1R3JVD6"/>
<dbReference type="Gene3D" id="3.80.10.10">
    <property type="entry name" value="Ribonuclease Inhibitor"/>
    <property type="match status" value="1"/>
</dbReference>
<dbReference type="PANTHER" id="PTHR33463:SF203">
    <property type="entry name" value="AAA+ ATPASE DOMAIN-CONTAINING PROTEIN"/>
    <property type="match status" value="1"/>
</dbReference>
<feature type="coiled-coil region" evidence="6">
    <location>
        <begin position="31"/>
        <end position="100"/>
    </location>
</feature>
<gene>
    <name evidence="8" type="ORF">CCACVL1_04045</name>
</gene>
<dbReference type="Gene3D" id="3.40.50.300">
    <property type="entry name" value="P-loop containing nucleotide triphosphate hydrolases"/>
    <property type="match status" value="1"/>
</dbReference>
<dbReference type="InterPro" id="IPR055414">
    <property type="entry name" value="LRR_R13L4/SHOC2-like"/>
</dbReference>
<evidence type="ECO:0000256" key="6">
    <source>
        <dbReference type="SAM" id="Coils"/>
    </source>
</evidence>
<evidence type="ECO:0000256" key="5">
    <source>
        <dbReference type="ARBA" id="ARBA00022840"/>
    </source>
</evidence>
<keyword evidence="2" id="KW-0677">Repeat</keyword>
<evidence type="ECO:0000256" key="2">
    <source>
        <dbReference type="ARBA" id="ARBA00022737"/>
    </source>
</evidence>
<sequence>MEIATSAAGGIVANELSNSIVVRVKRHASYILDRKKNVEDFKKKVEDLKDEREKVGRDVQATVRNEEEIDARVRRWLQRVDEMMNDNAEELKALEDQEKNRCFMSCPNLKSYHKLSKKALEQAAVVSELLQRALQFDRVSYPRDLMLIPRVPSNYYDFQSRSNLLGEIMYALTNPNLKLVGLHGLPGVGKTMLVNVVARKAWEARLFDEVVIAAVTSSPNIRAIQEEIADQLGLRFDNVKKESGRAKLLSQRLSGGKNILVILDDIWEQIDLDDIGISFNDDKNAALVERQGSIIQYIGGSMVENSGGSSPMNISTGRSIILLTSRNYNVLDQMNAEMKFECRVLSREEGMALFANIVGSAALNDPAYSPIANQLVEKCAGLPVAISTIANALKNSSLDVWENASTQLRRSNPTTIDKMDWVYSIIKLSYRMLKNEEAKSLFELCALGGQASNMYLPDLVRYGLGMHLFEDVLTLEQARARVRALVHKLKASSLLLSSNNDEIIKMHDLVHDVSRSIVTKEKQMIIIEDDNHMRDLLHKGKFHNCTAISLPFKDVHHLPSVLECPKLKLLLLFKVKFQLQAPEMFFEKMNDLRVLHLIGMHFPSLPSSFPFLTNLRTLCLDHCKLGEIASIANLKKLDILSFQSSEILQLPNEIGELTELRLLDLSDCSNLEVIPANILSKLSCLEELYMGNSFDRWDVEGNASITELRYLKNLTTLHVHVRDAEILPKDVFPVTLKRYRIFLGDIPWDWLNQHKYSRTLKLKVSTRINLDCGIRTLLRKAEELYVDELNGFRSLLYELDDTGFLDLKNLHVKNNSEIQCISNSIHGISGEAFPLVESLFLHDLINLKRIFQGPVYSVFQKTKSYRSEKM</sequence>
<dbReference type="PRINTS" id="PR00364">
    <property type="entry name" value="DISEASERSIST"/>
</dbReference>
<dbReference type="InterPro" id="IPR027417">
    <property type="entry name" value="P-loop_NTPase"/>
</dbReference>
<dbReference type="Proteomes" id="UP000188268">
    <property type="component" value="Unassembled WGS sequence"/>
</dbReference>
<dbReference type="SMART" id="SM00382">
    <property type="entry name" value="AAA"/>
    <property type="match status" value="1"/>
</dbReference>
<dbReference type="InterPro" id="IPR001611">
    <property type="entry name" value="Leu-rich_rpt"/>
</dbReference>
<evidence type="ECO:0000256" key="4">
    <source>
        <dbReference type="ARBA" id="ARBA00022821"/>
    </source>
</evidence>
<dbReference type="GO" id="GO:0043531">
    <property type="term" value="F:ADP binding"/>
    <property type="evidence" value="ECO:0007669"/>
    <property type="project" value="InterPro"/>
</dbReference>
<dbReference type="Pfam" id="PF23598">
    <property type="entry name" value="LRR_14"/>
    <property type="match status" value="1"/>
</dbReference>
<evidence type="ECO:0000256" key="3">
    <source>
        <dbReference type="ARBA" id="ARBA00022741"/>
    </source>
</evidence>
<dbReference type="GO" id="GO:0005524">
    <property type="term" value="F:ATP binding"/>
    <property type="evidence" value="ECO:0007669"/>
    <property type="project" value="UniProtKB-KW"/>
</dbReference>
<accession>A0A1R3JVD6</accession>
<dbReference type="OMA" id="IRECELE"/>
<dbReference type="SUPFAM" id="SSF52058">
    <property type="entry name" value="L domain-like"/>
    <property type="match status" value="1"/>
</dbReference>
<evidence type="ECO:0000259" key="7">
    <source>
        <dbReference type="SMART" id="SM00382"/>
    </source>
</evidence>
<dbReference type="SUPFAM" id="SSF52540">
    <property type="entry name" value="P-loop containing nucleoside triphosphate hydrolases"/>
    <property type="match status" value="1"/>
</dbReference>
<name>A0A1R3JVD6_COCAP</name>
<dbReference type="PROSITE" id="PS51450">
    <property type="entry name" value="LRR"/>
    <property type="match status" value="1"/>
</dbReference>
<dbReference type="Gene3D" id="1.10.8.430">
    <property type="entry name" value="Helical domain of apoptotic protease-activating factors"/>
    <property type="match status" value="1"/>
</dbReference>
<dbReference type="InterPro" id="IPR050905">
    <property type="entry name" value="Plant_NBS-LRR"/>
</dbReference>
<evidence type="ECO:0000313" key="8">
    <source>
        <dbReference type="EMBL" id="OMO98825.1"/>
    </source>
</evidence>